<reference evidence="1" key="1">
    <citation type="submission" date="2022-07" db="EMBL/GenBank/DDBJ databases">
        <authorList>
            <person name="Otstavnykh N."/>
            <person name="Isaeva M."/>
            <person name="Bystritskaya E."/>
        </authorList>
    </citation>
    <scope>NUCLEOTIDE SEQUENCE</scope>
    <source>
        <strain evidence="1">KCTC 52189</strain>
    </source>
</reference>
<dbReference type="EMBL" id="JANHAX010000004">
    <property type="protein sequence ID" value="MDQ2091157.1"/>
    <property type="molecule type" value="Genomic_DNA"/>
</dbReference>
<accession>A0AAE3WG70</accession>
<sequence length="269" mass="29479">MQNNTFNTYNDVTNALDAARKARKVWEQGVFASSNEKLRALLVSAFDIFQACVANPDLTGGITELLKHFNLKHSKNTSLELKIVRLVFADETTQHKHKQRLLSYARVLTLAHEDNQTPATLDQYIQDKGGIDEIRRTKSGKSNELKAQQYATVAKKQFANTPETGLFDAFKLPPELKPANGNRYSLALVRDNQDGTGTIVHGLNTNSLVEKALEEVGKVIAKQVGEQAAQSLLTGASQHHAAAISEAMQTVNSAYKPELSLGEPVPAAE</sequence>
<keyword evidence="2" id="KW-1185">Reference proteome</keyword>
<comment type="caution">
    <text evidence="1">The sequence shown here is derived from an EMBL/GenBank/DDBJ whole genome shotgun (WGS) entry which is preliminary data.</text>
</comment>
<protein>
    <submittedName>
        <fullName evidence="1">Uncharacterized protein</fullName>
    </submittedName>
</protein>
<proteinExistence type="predicted"/>
<reference evidence="1" key="2">
    <citation type="submission" date="2023-02" db="EMBL/GenBank/DDBJ databases">
        <title>'Rhodoalgimonas zhirmunskyi' gen. nov., isolated from a red alga.</title>
        <authorList>
            <person name="Nedashkovskaya O.I."/>
            <person name="Otstavnykh N.Y."/>
            <person name="Bystritskaya E.P."/>
            <person name="Balabanova L.A."/>
            <person name="Isaeva M.P."/>
        </authorList>
    </citation>
    <scope>NUCLEOTIDE SEQUENCE</scope>
    <source>
        <strain evidence="1">KCTC 52189</strain>
    </source>
</reference>
<dbReference type="AlphaFoldDB" id="A0AAE3WG70"/>
<evidence type="ECO:0000313" key="1">
    <source>
        <dbReference type="EMBL" id="MDQ2091157.1"/>
    </source>
</evidence>
<evidence type="ECO:0000313" key="2">
    <source>
        <dbReference type="Proteomes" id="UP001226762"/>
    </source>
</evidence>
<dbReference type="RefSeq" id="WP_306736440.1">
    <property type="nucleotide sequence ID" value="NZ_JANHAX010000004.1"/>
</dbReference>
<gene>
    <name evidence="1" type="ORF">NO357_14725</name>
</gene>
<organism evidence="1 2">
    <name type="scientific">Marimonas arenosa</name>
    <dbReference type="NCBI Taxonomy" id="1795305"/>
    <lineage>
        <taxon>Bacteria</taxon>
        <taxon>Pseudomonadati</taxon>
        <taxon>Pseudomonadota</taxon>
        <taxon>Alphaproteobacteria</taxon>
        <taxon>Rhodobacterales</taxon>
        <taxon>Paracoccaceae</taxon>
        <taxon>Marimonas</taxon>
    </lineage>
</organism>
<name>A0AAE3WG70_9RHOB</name>
<dbReference type="Proteomes" id="UP001226762">
    <property type="component" value="Unassembled WGS sequence"/>
</dbReference>